<reference evidence="2 3" key="1">
    <citation type="submission" date="2018-02" db="EMBL/GenBank/DDBJ databases">
        <title>Comparative genomes isolates from brazilian mangrove.</title>
        <authorList>
            <person name="Araujo J.E."/>
            <person name="Taketani R.G."/>
            <person name="Silva M.C.P."/>
            <person name="Loureco M.V."/>
            <person name="Andreote F.D."/>
        </authorList>
    </citation>
    <scope>NUCLEOTIDE SEQUENCE [LARGE SCALE GENOMIC DNA]</scope>
    <source>
        <strain evidence="2 3">Nap-Phe MGV</strain>
    </source>
</reference>
<proteinExistence type="predicted"/>
<keyword evidence="1" id="KW-0812">Transmembrane</keyword>
<dbReference type="OrthoDB" id="9960881at2"/>
<dbReference type="Proteomes" id="UP000237819">
    <property type="component" value="Unassembled WGS sequence"/>
</dbReference>
<evidence type="ECO:0000256" key="1">
    <source>
        <dbReference type="SAM" id="Phobius"/>
    </source>
</evidence>
<gene>
    <name evidence="2" type="ORF">C5Y93_16125</name>
</gene>
<sequence>MLFSLKTFLYLVCGVSLCLAVGVNTHPIFALPTTVIVMWSMVSAYHPEFSAEYEMEALYGIVLSVAAAIVVYAGS</sequence>
<organism evidence="2 3">
    <name type="scientific">Blastopirellula marina</name>
    <dbReference type="NCBI Taxonomy" id="124"/>
    <lineage>
        <taxon>Bacteria</taxon>
        <taxon>Pseudomonadati</taxon>
        <taxon>Planctomycetota</taxon>
        <taxon>Planctomycetia</taxon>
        <taxon>Pirellulales</taxon>
        <taxon>Pirellulaceae</taxon>
        <taxon>Blastopirellula</taxon>
    </lineage>
</organism>
<dbReference type="EMBL" id="PUHZ01000016">
    <property type="protein sequence ID" value="PQO45060.1"/>
    <property type="molecule type" value="Genomic_DNA"/>
</dbReference>
<protein>
    <submittedName>
        <fullName evidence="2">Uncharacterized protein</fullName>
    </submittedName>
</protein>
<keyword evidence="1" id="KW-0472">Membrane</keyword>
<comment type="caution">
    <text evidence="2">The sequence shown here is derived from an EMBL/GenBank/DDBJ whole genome shotgun (WGS) entry which is preliminary data.</text>
</comment>
<accession>A0A2S8GKY6</accession>
<name>A0A2S8GKY6_9BACT</name>
<keyword evidence="1" id="KW-1133">Transmembrane helix</keyword>
<feature type="transmembrane region" description="Helical" evidence="1">
    <location>
        <begin position="57"/>
        <end position="74"/>
    </location>
</feature>
<dbReference type="RefSeq" id="WP_105336459.1">
    <property type="nucleotide sequence ID" value="NZ_PUHZ01000016.1"/>
</dbReference>
<dbReference type="AlphaFoldDB" id="A0A2S8GKY6"/>
<evidence type="ECO:0000313" key="2">
    <source>
        <dbReference type="EMBL" id="PQO45060.1"/>
    </source>
</evidence>
<evidence type="ECO:0000313" key="3">
    <source>
        <dbReference type="Proteomes" id="UP000237819"/>
    </source>
</evidence>